<evidence type="ECO:0000256" key="4">
    <source>
        <dbReference type="ARBA" id="ARBA00022946"/>
    </source>
</evidence>
<evidence type="ECO:0000313" key="12">
    <source>
        <dbReference type="EMBL" id="SCU88563.1"/>
    </source>
</evidence>
<feature type="coiled-coil region" evidence="11">
    <location>
        <begin position="160"/>
        <end position="208"/>
    </location>
</feature>
<evidence type="ECO:0000256" key="1">
    <source>
        <dbReference type="ARBA" id="ARBA00007472"/>
    </source>
</evidence>
<keyword evidence="13" id="KW-1185">Reference proteome</keyword>
<evidence type="ECO:0000256" key="9">
    <source>
        <dbReference type="ARBA" id="ARBA00024807"/>
    </source>
</evidence>
<protein>
    <recommendedName>
        <fullName evidence="10">Sensitive to high expression protein 9, mitochondrial</fullName>
    </recommendedName>
</protein>
<comment type="subcellular location">
    <subcellularLocation>
        <location evidence="10">Mitochondrion inner membrane</location>
        <topology evidence="10">Multi-pass membrane protein</topology>
    </subcellularLocation>
</comment>
<dbReference type="PANTHER" id="PTHR31961:SF3">
    <property type="entry name" value="SENSITIVE TO HIGH EXPRESSION PROTEIN 9, MITOCHONDRIAL"/>
    <property type="match status" value="1"/>
</dbReference>
<evidence type="ECO:0000256" key="8">
    <source>
        <dbReference type="ARBA" id="ARBA00023136"/>
    </source>
</evidence>
<dbReference type="GO" id="GO:0007007">
    <property type="term" value="P:inner mitochondrial membrane organization"/>
    <property type="evidence" value="ECO:0007669"/>
    <property type="project" value="TreeGrafter"/>
</dbReference>
<evidence type="ECO:0000256" key="6">
    <source>
        <dbReference type="ARBA" id="ARBA00023054"/>
    </source>
</evidence>
<evidence type="ECO:0000256" key="11">
    <source>
        <dbReference type="SAM" id="Coils"/>
    </source>
</evidence>
<evidence type="ECO:0000256" key="3">
    <source>
        <dbReference type="ARBA" id="ARBA00022792"/>
    </source>
</evidence>
<gene>
    <name evidence="12" type="ORF">LAMI_0D10550G</name>
</gene>
<evidence type="ECO:0000313" key="13">
    <source>
        <dbReference type="Proteomes" id="UP000191024"/>
    </source>
</evidence>
<dbReference type="AlphaFoldDB" id="A0A1G4JEL9"/>
<keyword evidence="7 10" id="KW-0496">Mitochondrion</keyword>
<feature type="transmembrane region" description="Helical" evidence="10">
    <location>
        <begin position="425"/>
        <end position="444"/>
    </location>
</feature>
<dbReference type="PANTHER" id="PTHR31961">
    <property type="entry name" value="SENSITIVE TO HIGH EXPRESSION PROTEIN 9, MITOCHONDRIAL"/>
    <property type="match status" value="1"/>
</dbReference>
<sequence length="446" mass="50894">MLLRRWYPTSVSCHLRTATFRYYSVPRTEKEPLTMSNDTGPKNRSSIEVGWSTFKNKISDVNSSARAVSLQIKDQINKAKAAVREADRRFEEQDKIVGNDDQAGYKKDFDTQATIGGLPSERERKRRRWARKLEFYFDSLQETIFTATRALNDVTGYSAIQKLRKSIESMESQLTATKGRVKESKGEYDTAIAARSQSQRELNELLQRKNAWTPQDLEQFTQLYKDDAVNLQRQEDAKQRLAASEQQEDELSNDLYRAILTRYHEEQIWSDKIRRTSSWGTFILMGVNIVLFLVFQLLLEPWKRRRLVGSFEDKVQLALEEYASSQNTKLDAMSSDISTKMASRSVEAPSSAFQKSESELSISASSQQPPTQFSALAMSSPREFFTTLKLNTHALISWVSKFLGKLYQLQRSNSAASITLSKPELVLYSTIVVSISWLLSLGTAST</sequence>
<keyword evidence="6 11" id="KW-0175">Coiled coil</keyword>
<keyword evidence="8 10" id="KW-0472">Membrane</keyword>
<comment type="similarity">
    <text evidence="1 10">Belongs to the SHE9 family.</text>
</comment>
<organism evidence="12 13">
    <name type="scientific">Lachancea mirantina</name>
    <dbReference type="NCBI Taxonomy" id="1230905"/>
    <lineage>
        <taxon>Eukaryota</taxon>
        <taxon>Fungi</taxon>
        <taxon>Dikarya</taxon>
        <taxon>Ascomycota</taxon>
        <taxon>Saccharomycotina</taxon>
        <taxon>Saccharomycetes</taxon>
        <taxon>Saccharomycetales</taxon>
        <taxon>Saccharomycetaceae</taxon>
        <taxon>Lachancea</taxon>
    </lineage>
</organism>
<comment type="subunit">
    <text evidence="10">Homooligomer.</text>
</comment>
<accession>A0A1G4JEL9</accession>
<dbReference type="OrthoDB" id="5595506at2759"/>
<dbReference type="InterPro" id="IPR008839">
    <property type="entry name" value="MDM33_fungi"/>
</dbReference>
<evidence type="ECO:0000256" key="5">
    <source>
        <dbReference type="ARBA" id="ARBA00022989"/>
    </source>
</evidence>
<dbReference type="GO" id="GO:0005743">
    <property type="term" value="C:mitochondrial inner membrane"/>
    <property type="evidence" value="ECO:0007669"/>
    <property type="project" value="UniProtKB-SubCell"/>
</dbReference>
<feature type="transmembrane region" description="Helical" evidence="10">
    <location>
        <begin position="279"/>
        <end position="299"/>
    </location>
</feature>
<keyword evidence="3 10" id="KW-0999">Mitochondrion inner membrane</keyword>
<dbReference type="Pfam" id="PF05546">
    <property type="entry name" value="She9_MDM33"/>
    <property type="match status" value="1"/>
</dbReference>
<name>A0A1G4JEL9_9SACH</name>
<keyword evidence="4 10" id="KW-0809">Transit peptide</keyword>
<evidence type="ECO:0000256" key="10">
    <source>
        <dbReference type="RuleBase" id="RU364128"/>
    </source>
</evidence>
<keyword evidence="2 10" id="KW-0812">Transmembrane</keyword>
<comment type="function">
    <text evidence="9">Required for the maintenance of the structure of the mitochondrial inner membrane. Involved in mitochondrial morphology. Causes growth arrest when highly overexpressed.</text>
</comment>
<keyword evidence="5 10" id="KW-1133">Transmembrane helix</keyword>
<proteinExistence type="inferred from homology"/>
<evidence type="ECO:0000256" key="7">
    <source>
        <dbReference type="ARBA" id="ARBA00023128"/>
    </source>
</evidence>
<dbReference type="EMBL" id="LT598463">
    <property type="protein sequence ID" value="SCU88563.1"/>
    <property type="molecule type" value="Genomic_DNA"/>
</dbReference>
<dbReference type="Proteomes" id="UP000191024">
    <property type="component" value="Chromosome D"/>
</dbReference>
<evidence type="ECO:0000256" key="2">
    <source>
        <dbReference type="ARBA" id="ARBA00022692"/>
    </source>
</evidence>
<reference evidence="12 13" key="1">
    <citation type="submission" date="2016-03" db="EMBL/GenBank/DDBJ databases">
        <authorList>
            <person name="Devillers H."/>
        </authorList>
    </citation>
    <scope>NUCLEOTIDE SEQUENCE [LARGE SCALE GENOMIC DNA]</scope>
    <source>
        <strain evidence="12">CBS 11717</strain>
    </source>
</reference>